<feature type="compositionally biased region" description="Basic residues" evidence="1">
    <location>
        <begin position="771"/>
        <end position="782"/>
    </location>
</feature>
<protein>
    <submittedName>
        <fullName evidence="2">Uncharacterized protein</fullName>
    </submittedName>
</protein>
<dbReference type="Proteomes" id="UP000007350">
    <property type="component" value="Unassembled WGS sequence"/>
</dbReference>
<feature type="region of interest" description="Disordered" evidence="1">
    <location>
        <begin position="499"/>
        <end position="549"/>
    </location>
</feature>
<proteinExistence type="predicted"/>
<feature type="compositionally biased region" description="Low complexity" evidence="1">
    <location>
        <begin position="278"/>
        <end position="297"/>
    </location>
</feature>
<sequence length="782" mass="85233">MIKYPCQHSEDREKKLVYHRLNVEVMRPEELSPLTAFYGSDIRLEEAVRSSCTFLLWERSYGVVTVSPTADKMILYCLQQRKQTPAADLPAERHQKSAFLLQRPEAGKTEEAFIHDASILEGGQGGVSSFSRAALGHLSEALPREHKEAFSERKSIAALDDYNRETNNTSMKRESPPSLHERRKCQYYSYLAEADHPPLFTFPPPPSLPSSSPLFIPSAGQGCPSTSRDIFLSKIPYRAVAEETTLQFQEDNVIETQPDSDVVPADLYVPQDPAGDALNLGDGSNNNNNEGSDISGSHAAGVRVSSGRVCYPQPDPTRLTSSPASQWPRWESSIEQRRVTDEEVLDGALGDGKDGNEEEIMLTEDVSAQFDSEQAMVYSEGSPSFRGERGVSPSFSIQPQFETVSSETPVGRKSDDTTVGMTPATKLEVGDEPKRKTRRYCPPAFYCTRVVDTAEAATGEREVDCEASGSRGNSFSIKKSPEDASAFIAAETAFHGKIDDTMRTPTPQGRISSAPTEKSFSSPLSEDLRGKESDGQCSPEMNIANDTYGDGQVTCSVSLGEGRKEASSLALPQEPCSAPSSDQFEEARIFPSSREANGKPLSVSPSPSFKDYEWAAKAQEAFEQQQKRFCARTPSNNPPSPPPPLQVGGFELPQLPRGRHLATPLSSNAKGDDVISKESPQSATKGHRGLRAPPDGAKTPTNESATQLSTKPVSQTVPLTRKAASSQRKPSGTPKSTPVTRKRSRRAAVPPTPTDEFPLPRTMAASEPAAGKKKSRKERTKK</sequence>
<evidence type="ECO:0000256" key="1">
    <source>
        <dbReference type="SAM" id="MobiDB-lite"/>
    </source>
</evidence>
<accession>K2M5W4</accession>
<comment type="caution">
    <text evidence="2">The sequence shown here is derived from an EMBL/GenBank/DDBJ whole genome shotgun (WGS) entry which is preliminary data.</text>
</comment>
<dbReference type="AlphaFoldDB" id="K2M5W4"/>
<dbReference type="EMBL" id="AHKC01012250">
    <property type="protein sequence ID" value="EKF30308.1"/>
    <property type="molecule type" value="Genomic_DNA"/>
</dbReference>
<evidence type="ECO:0000313" key="3">
    <source>
        <dbReference type="Proteomes" id="UP000007350"/>
    </source>
</evidence>
<gene>
    <name evidence="2" type="ORF">MOQ_005887</name>
</gene>
<feature type="region of interest" description="Disordered" evidence="1">
    <location>
        <begin position="401"/>
        <end position="435"/>
    </location>
</feature>
<name>K2M5W4_TRYCR</name>
<feature type="compositionally biased region" description="Pro residues" evidence="1">
    <location>
        <begin position="636"/>
        <end position="645"/>
    </location>
</feature>
<organism evidence="2 3">
    <name type="scientific">Trypanosoma cruzi marinkellei</name>
    <dbReference type="NCBI Taxonomy" id="85056"/>
    <lineage>
        <taxon>Eukaryota</taxon>
        <taxon>Discoba</taxon>
        <taxon>Euglenozoa</taxon>
        <taxon>Kinetoplastea</taxon>
        <taxon>Metakinetoplastina</taxon>
        <taxon>Trypanosomatida</taxon>
        <taxon>Trypanosomatidae</taxon>
        <taxon>Trypanosoma</taxon>
        <taxon>Schizotrypanum</taxon>
    </lineage>
</organism>
<evidence type="ECO:0000313" key="2">
    <source>
        <dbReference type="EMBL" id="EKF30308.1"/>
    </source>
</evidence>
<feature type="compositionally biased region" description="Polar residues" evidence="1">
    <location>
        <begin position="699"/>
        <end position="739"/>
    </location>
</feature>
<feature type="region of interest" description="Disordered" evidence="1">
    <location>
        <begin position="161"/>
        <end position="180"/>
    </location>
</feature>
<feature type="compositionally biased region" description="Polar residues" evidence="1">
    <location>
        <begin position="503"/>
        <end position="524"/>
    </location>
</feature>
<reference evidence="2 3" key="1">
    <citation type="journal article" date="2012" name="BMC Genomics">
        <title>Comparative genomic analysis of human infective Trypanosoma cruzi lineages with the bat-restricted subspecies T. cruzi marinkellei.</title>
        <authorList>
            <person name="Franzen O."/>
            <person name="Talavera-Lopez C."/>
            <person name="Ochaya S."/>
            <person name="Butler C.E."/>
            <person name="Messenger L.A."/>
            <person name="Lewis M.D."/>
            <person name="Llewellyn M.S."/>
            <person name="Marinkelle C.J."/>
            <person name="Tyler K.M."/>
            <person name="Miles M.A."/>
            <person name="Andersson B."/>
        </authorList>
    </citation>
    <scope>NUCLEOTIDE SEQUENCE [LARGE SCALE GENOMIC DNA]</scope>
    <source>
        <strain evidence="2 3">B7</strain>
    </source>
</reference>
<feature type="region of interest" description="Disordered" evidence="1">
    <location>
        <begin position="276"/>
        <end position="298"/>
    </location>
</feature>
<feature type="compositionally biased region" description="Low complexity" evidence="1">
    <location>
        <begin position="615"/>
        <end position="624"/>
    </location>
</feature>
<feature type="region of interest" description="Disordered" evidence="1">
    <location>
        <begin position="562"/>
        <end position="782"/>
    </location>
</feature>
<keyword evidence="3" id="KW-1185">Reference proteome</keyword>
<dbReference type="OrthoDB" id="246035at2759"/>